<dbReference type="Ensembl" id="ENSMFAT00000096684.1">
    <property type="protein sequence ID" value="ENSMFAP00000061700.1"/>
    <property type="gene ID" value="ENSMFAG00000055805.1"/>
</dbReference>
<accession>A0A7N9DBL3</accession>
<keyword evidence="1" id="KW-0812">Transmembrane</keyword>
<protein>
    <submittedName>
        <fullName evidence="2">Uncharacterized protein</fullName>
    </submittedName>
</protein>
<sequence length="220" mass="25277">MQNPWMWRANCLMCISTSTSTYLSILSFYPIYLSIYLSISVYCHLFLYRLCLSIIHLSISIINLCHPFFFFLRQSFALVPQTGVQWHNLCSRQPLPPGSKRFSCLSLQSSYDYRHVPICRANFVFLVKVGFLHVGQSGLKLLTSGDLPALASQSAEIRGMSHCAWPISFLFFFSFFFFFFWWGETESCSCHPGWSAMAQSRLTATSTFWVQAILLPQPPK</sequence>
<keyword evidence="1" id="KW-0472">Membrane</keyword>
<dbReference type="AlphaFoldDB" id="A0A7N9DBL3"/>
<reference evidence="2 3" key="1">
    <citation type="submission" date="2013-03" db="EMBL/GenBank/DDBJ databases">
        <authorList>
            <person name="Warren W."/>
            <person name="Wilson R.K."/>
        </authorList>
    </citation>
    <scope>NUCLEOTIDE SEQUENCE</scope>
</reference>
<keyword evidence="3" id="KW-1185">Reference proteome</keyword>
<dbReference type="Proteomes" id="UP000233100">
    <property type="component" value="Chromosome 11"/>
</dbReference>
<evidence type="ECO:0000313" key="2">
    <source>
        <dbReference type="Ensembl" id="ENSMFAP00000061700.1"/>
    </source>
</evidence>
<reference evidence="2" key="2">
    <citation type="submission" date="2025-08" db="UniProtKB">
        <authorList>
            <consortium name="Ensembl"/>
        </authorList>
    </citation>
    <scope>IDENTIFICATION</scope>
</reference>
<evidence type="ECO:0000256" key="1">
    <source>
        <dbReference type="SAM" id="Phobius"/>
    </source>
</evidence>
<feature type="transmembrane region" description="Helical" evidence="1">
    <location>
        <begin position="21"/>
        <end position="39"/>
    </location>
</feature>
<name>A0A7N9DBL3_MACFA</name>
<dbReference type="PANTHER" id="PTHR46254">
    <property type="entry name" value="PROTEIN GVQW1-RELATED"/>
    <property type="match status" value="1"/>
</dbReference>
<dbReference type="GeneTree" id="ENSGT00940000170471"/>
<reference evidence="2" key="3">
    <citation type="submission" date="2025-09" db="UniProtKB">
        <authorList>
            <consortium name="Ensembl"/>
        </authorList>
    </citation>
    <scope>IDENTIFICATION</scope>
</reference>
<keyword evidence="1" id="KW-1133">Transmembrane helix</keyword>
<evidence type="ECO:0000313" key="3">
    <source>
        <dbReference type="Proteomes" id="UP000233100"/>
    </source>
</evidence>
<dbReference type="PRINTS" id="PR02045">
    <property type="entry name" value="F138DOMAIN"/>
</dbReference>
<proteinExistence type="predicted"/>
<feature type="transmembrane region" description="Helical" evidence="1">
    <location>
        <begin position="163"/>
        <end position="182"/>
    </location>
</feature>
<organism evidence="2 3">
    <name type="scientific">Macaca fascicularis</name>
    <name type="common">Crab-eating macaque</name>
    <name type="synonym">Cynomolgus monkey</name>
    <dbReference type="NCBI Taxonomy" id="9541"/>
    <lineage>
        <taxon>Eukaryota</taxon>
        <taxon>Metazoa</taxon>
        <taxon>Chordata</taxon>
        <taxon>Craniata</taxon>
        <taxon>Vertebrata</taxon>
        <taxon>Euteleostomi</taxon>
        <taxon>Mammalia</taxon>
        <taxon>Eutheria</taxon>
        <taxon>Euarchontoglires</taxon>
        <taxon>Primates</taxon>
        <taxon>Haplorrhini</taxon>
        <taxon>Catarrhini</taxon>
        <taxon>Cercopithecidae</taxon>
        <taxon>Cercopithecinae</taxon>
        <taxon>Macaca</taxon>
    </lineage>
</organism>
<dbReference type="PANTHER" id="PTHR46254:SF3">
    <property type="entry name" value="SECRETED PROTEIN"/>
    <property type="match status" value="1"/>
</dbReference>
<feature type="transmembrane region" description="Helical" evidence="1">
    <location>
        <begin position="45"/>
        <end position="72"/>
    </location>
</feature>